<dbReference type="AlphaFoldDB" id="A0A1I8BWX6"/>
<dbReference type="WBParaSite" id="MhA1_Contig671.frz3.gene1">
    <property type="protein sequence ID" value="MhA1_Contig671.frz3.gene1"/>
    <property type="gene ID" value="MhA1_Contig671.frz3.gene1"/>
</dbReference>
<proteinExistence type="predicted"/>
<name>A0A1I8BWX6_MELHA</name>
<reference evidence="2" key="1">
    <citation type="submission" date="2016-11" db="UniProtKB">
        <authorList>
            <consortium name="WormBaseParasite"/>
        </authorList>
    </citation>
    <scope>IDENTIFICATION</scope>
</reference>
<keyword evidence="1" id="KW-1185">Reference proteome</keyword>
<accession>A0A1I8BWX6</accession>
<sequence>MTSDPFVIESVQQINSRSRNTQGEICNVRFNPLEEQPRPDLTMTTLISRLLNRVLAGRPPPLRVGLQLHPPAFHNPFTVPLRPPAQNNPAALAAAIERLNEVSQAGIDLLSGTTTTKVLAVWPLAAQRTDNPADHTVIPVIQGACNGDLEHNITPQCRSIVKIHNPDDRYCLPRAVYIGLRKIRLMEENCPRINQQFSSFCQQQHQHLEAVIELMENAGLPLDLQTYSLNHVSALLFYINQTMGVKDIYVL</sequence>
<evidence type="ECO:0000313" key="2">
    <source>
        <dbReference type="WBParaSite" id="MhA1_Contig671.frz3.gene1"/>
    </source>
</evidence>
<evidence type="ECO:0000313" key="1">
    <source>
        <dbReference type="Proteomes" id="UP000095281"/>
    </source>
</evidence>
<protein>
    <submittedName>
        <fullName evidence="2">Uncharacterized protein</fullName>
    </submittedName>
</protein>
<organism evidence="1 2">
    <name type="scientific">Meloidogyne hapla</name>
    <name type="common">Root-knot nematode worm</name>
    <dbReference type="NCBI Taxonomy" id="6305"/>
    <lineage>
        <taxon>Eukaryota</taxon>
        <taxon>Metazoa</taxon>
        <taxon>Ecdysozoa</taxon>
        <taxon>Nematoda</taxon>
        <taxon>Chromadorea</taxon>
        <taxon>Rhabditida</taxon>
        <taxon>Tylenchina</taxon>
        <taxon>Tylenchomorpha</taxon>
        <taxon>Tylenchoidea</taxon>
        <taxon>Meloidogynidae</taxon>
        <taxon>Meloidogyninae</taxon>
        <taxon>Meloidogyne</taxon>
    </lineage>
</organism>
<dbReference type="Proteomes" id="UP000095281">
    <property type="component" value="Unplaced"/>
</dbReference>